<dbReference type="InterPro" id="IPR012677">
    <property type="entry name" value="Nucleotide-bd_a/b_plait_sf"/>
</dbReference>
<name>A0AAD9FT48_PAPLA</name>
<dbReference type="SUPFAM" id="SSF54928">
    <property type="entry name" value="RNA-binding domain, RBD"/>
    <property type="match status" value="1"/>
</dbReference>
<dbReference type="PANTHER" id="PTHR23236">
    <property type="entry name" value="EUKARYOTIC TRANSLATION INITIATION FACTOR 4B/4H"/>
    <property type="match status" value="1"/>
</dbReference>
<dbReference type="Gene3D" id="3.30.70.330">
    <property type="match status" value="1"/>
</dbReference>
<dbReference type="InterPro" id="IPR035979">
    <property type="entry name" value="RBD_domain_sf"/>
</dbReference>
<keyword evidence="11" id="KW-1185">Reference proteome</keyword>
<dbReference type="Proteomes" id="UP001182556">
    <property type="component" value="Unassembled WGS sequence"/>
</dbReference>
<keyword evidence="5 7" id="KW-0694">RNA-binding</keyword>
<dbReference type="GO" id="GO:0005730">
    <property type="term" value="C:nucleolus"/>
    <property type="evidence" value="ECO:0007669"/>
    <property type="project" value="UniProtKB-SubCell"/>
</dbReference>
<sequence length="360" mass="38799">MSETLTKKQQKAQAFRNKQKAKKGGRNDVVPEDVPEQDLVNDEEVAEDSVRVDDAPPAAETSKKRKREDQAGEAEAKSSVKGKGKAKTAWDEEGEGGEKAEGKKSKKEIKQRFILFVGNLGFKTTREEVQAHFTEAAGNKPAVRLLTTKPAPKSSEPPKSRGIAFLELPSSAAMQACLKLHHSLLAGRRINVELTAGGGGKSEGRVEKIKARNERVGGQRERRAEKEKEAAIEAGEPIPMPAGQANEEGRKRGGKRKEHGDEPKPVEVVRADGETVNADGEAIKVRGGRRVKVKATNDDGRPPKRARSDTGGYGGQGGNGGDRRRGDHQGGGRPPFQHQQGGRGFRPKWEPTGANAVTVG</sequence>
<gene>
    <name evidence="10" type="ORF">DB88DRAFT_484765</name>
</gene>
<evidence type="ECO:0000313" key="11">
    <source>
        <dbReference type="Proteomes" id="UP001182556"/>
    </source>
</evidence>
<evidence type="ECO:0000313" key="10">
    <source>
        <dbReference type="EMBL" id="KAK1925690.1"/>
    </source>
</evidence>
<comment type="function">
    <text evidence="1">Involved in pre-25S rRNA processing.</text>
</comment>
<feature type="compositionally biased region" description="Basic and acidic residues" evidence="8">
    <location>
        <begin position="202"/>
        <end position="231"/>
    </location>
</feature>
<dbReference type="CDD" id="cd12400">
    <property type="entry name" value="RRM_Nop6"/>
    <property type="match status" value="1"/>
</dbReference>
<evidence type="ECO:0000256" key="2">
    <source>
        <dbReference type="ARBA" id="ARBA00004604"/>
    </source>
</evidence>
<dbReference type="InterPro" id="IPR000504">
    <property type="entry name" value="RRM_dom"/>
</dbReference>
<evidence type="ECO:0000256" key="5">
    <source>
        <dbReference type="ARBA" id="ARBA00022884"/>
    </source>
</evidence>
<keyword evidence="6" id="KW-0539">Nucleus</keyword>
<dbReference type="EMBL" id="JAODAN010000003">
    <property type="protein sequence ID" value="KAK1925690.1"/>
    <property type="molecule type" value="Genomic_DNA"/>
</dbReference>
<evidence type="ECO:0000256" key="8">
    <source>
        <dbReference type="SAM" id="MobiDB-lite"/>
    </source>
</evidence>
<protein>
    <recommendedName>
        <fullName evidence="4">Nucleolar protein 12</fullName>
    </recommendedName>
</protein>
<dbReference type="GO" id="GO:0019843">
    <property type="term" value="F:rRNA binding"/>
    <property type="evidence" value="ECO:0007669"/>
    <property type="project" value="TreeGrafter"/>
</dbReference>
<dbReference type="FunFam" id="3.30.70.330:FF:000376">
    <property type="entry name" value="Putative RNA binding protein"/>
    <property type="match status" value="1"/>
</dbReference>
<feature type="compositionally biased region" description="Basic and acidic residues" evidence="8">
    <location>
        <begin position="321"/>
        <end position="330"/>
    </location>
</feature>
<evidence type="ECO:0000256" key="7">
    <source>
        <dbReference type="PROSITE-ProRule" id="PRU00176"/>
    </source>
</evidence>
<organism evidence="10 11">
    <name type="scientific">Papiliotrema laurentii</name>
    <name type="common">Cryptococcus laurentii</name>
    <dbReference type="NCBI Taxonomy" id="5418"/>
    <lineage>
        <taxon>Eukaryota</taxon>
        <taxon>Fungi</taxon>
        <taxon>Dikarya</taxon>
        <taxon>Basidiomycota</taxon>
        <taxon>Agaricomycotina</taxon>
        <taxon>Tremellomycetes</taxon>
        <taxon>Tremellales</taxon>
        <taxon>Rhynchogastremaceae</taxon>
        <taxon>Papiliotrema</taxon>
    </lineage>
</organism>
<dbReference type="PANTHER" id="PTHR23236:SF25">
    <property type="entry name" value="RNA-BINDING PROTEIN 34"/>
    <property type="match status" value="1"/>
</dbReference>
<feature type="compositionally biased region" description="Basic and acidic residues" evidence="8">
    <location>
        <begin position="295"/>
        <end position="308"/>
    </location>
</feature>
<proteinExistence type="inferred from homology"/>
<feature type="domain" description="RRM" evidence="9">
    <location>
        <begin position="113"/>
        <end position="197"/>
    </location>
</feature>
<evidence type="ECO:0000259" key="9">
    <source>
        <dbReference type="PROSITE" id="PS50102"/>
    </source>
</evidence>
<reference evidence="10" key="1">
    <citation type="submission" date="2023-02" db="EMBL/GenBank/DDBJ databases">
        <title>Identification and recombinant expression of a fungal hydrolase from Papiliotrema laurentii that hydrolyzes apple cutin and clears colloidal polyester polyurethane.</title>
        <authorList>
            <consortium name="DOE Joint Genome Institute"/>
            <person name="Roman V.A."/>
            <person name="Bojanowski C."/>
            <person name="Crable B.R."/>
            <person name="Wagner D.N."/>
            <person name="Hung C.S."/>
            <person name="Nadeau L.J."/>
            <person name="Schratz L."/>
            <person name="Haridas S."/>
            <person name="Pangilinan J."/>
            <person name="Lipzen A."/>
            <person name="Na H."/>
            <person name="Yan M."/>
            <person name="Ng V."/>
            <person name="Grigoriev I.V."/>
            <person name="Spatafora J.W."/>
            <person name="Barlow D."/>
            <person name="Biffinger J."/>
            <person name="Kelley-Loughnane N."/>
            <person name="Varaljay V.A."/>
            <person name="Crookes-Goodson W.J."/>
        </authorList>
    </citation>
    <scope>NUCLEOTIDE SEQUENCE</scope>
    <source>
        <strain evidence="10">5307AH</strain>
    </source>
</reference>
<dbReference type="AlphaFoldDB" id="A0AAD9FT48"/>
<dbReference type="SMART" id="SM00360">
    <property type="entry name" value="RRM"/>
    <property type="match status" value="1"/>
</dbReference>
<feature type="compositionally biased region" description="Acidic residues" evidence="8">
    <location>
        <begin position="30"/>
        <end position="47"/>
    </location>
</feature>
<evidence type="ECO:0000256" key="4">
    <source>
        <dbReference type="ARBA" id="ARBA00015520"/>
    </source>
</evidence>
<dbReference type="Pfam" id="PF00076">
    <property type="entry name" value="RRM_1"/>
    <property type="match status" value="1"/>
</dbReference>
<feature type="compositionally biased region" description="Basic and acidic residues" evidence="8">
    <location>
        <begin position="96"/>
        <end position="107"/>
    </location>
</feature>
<dbReference type="InterPro" id="IPR034228">
    <property type="entry name" value="Nop6_RRM"/>
</dbReference>
<dbReference type="GO" id="GO:0000463">
    <property type="term" value="P:maturation of LSU-rRNA from tricistronic rRNA transcript (SSU-rRNA, 5.8S rRNA, LSU-rRNA)"/>
    <property type="evidence" value="ECO:0007669"/>
    <property type="project" value="TreeGrafter"/>
</dbReference>
<feature type="region of interest" description="Disordered" evidence="8">
    <location>
        <begin position="1"/>
        <end position="107"/>
    </location>
</feature>
<comment type="subcellular location">
    <subcellularLocation>
        <location evidence="2">Nucleus</location>
        <location evidence="2">Nucleolus</location>
    </subcellularLocation>
</comment>
<feature type="compositionally biased region" description="Basic and acidic residues" evidence="8">
    <location>
        <begin position="67"/>
        <end position="78"/>
    </location>
</feature>
<feature type="compositionally biased region" description="Basic and acidic residues" evidence="8">
    <location>
        <begin position="258"/>
        <end position="273"/>
    </location>
</feature>
<evidence type="ECO:0000256" key="3">
    <source>
        <dbReference type="ARBA" id="ARBA00007077"/>
    </source>
</evidence>
<feature type="compositionally biased region" description="Gly residues" evidence="8">
    <location>
        <begin position="311"/>
        <end position="320"/>
    </location>
</feature>
<dbReference type="PROSITE" id="PS50102">
    <property type="entry name" value="RRM"/>
    <property type="match status" value="1"/>
</dbReference>
<evidence type="ECO:0000256" key="6">
    <source>
        <dbReference type="ARBA" id="ARBA00023242"/>
    </source>
</evidence>
<evidence type="ECO:0000256" key="1">
    <source>
        <dbReference type="ARBA" id="ARBA00002475"/>
    </source>
</evidence>
<comment type="caution">
    <text evidence="10">The sequence shown here is derived from an EMBL/GenBank/DDBJ whole genome shotgun (WGS) entry which is preliminary data.</text>
</comment>
<comment type="similarity">
    <text evidence="3">Belongs to the RRM RBM34 family.</text>
</comment>
<feature type="region of interest" description="Disordered" evidence="8">
    <location>
        <begin position="194"/>
        <end position="360"/>
    </location>
</feature>
<accession>A0AAD9FT48</accession>